<comment type="caution">
    <text evidence="2">The sequence shown here is derived from an EMBL/GenBank/DDBJ whole genome shotgun (WGS) entry which is preliminary data.</text>
</comment>
<feature type="coiled-coil region" evidence="1">
    <location>
        <begin position="34"/>
        <end position="65"/>
    </location>
</feature>
<sequence length="268" mass="29857">MCDTKPESEREQVKRYIRDNTKVSIEKIVCVSARKEEVRELIDLIAEIQEDKNQIVAEITALRLDAIRKELLNYVDELLNSSKLSTKELDQKILATKRNVQETQSKIDRLISDLERKIEILSVDTNSNFNRKIAAELDSIAKNPPKGCNINQVTIAKIESISHLYFENFKSDIIKELTNLVKERKNSIEGIHLLSLETLDLSDYALTPLSYNIDLELPELQKMNKKIATGIKVAAVVAAVAVTVGAATSAADVVGSAKTAFGAGNFLM</sequence>
<accession>A0A5J4QNV8</accession>
<reference evidence="2" key="1">
    <citation type="submission" date="2019-03" db="EMBL/GenBank/DDBJ databases">
        <title>Single cell metagenomics reveals metabolic interactions within the superorganism composed of flagellate Streblomastix strix and complex community of Bacteroidetes bacteria on its surface.</title>
        <authorList>
            <person name="Treitli S.C."/>
            <person name="Kolisko M."/>
            <person name="Husnik F."/>
            <person name="Keeling P."/>
            <person name="Hampl V."/>
        </authorList>
    </citation>
    <scope>NUCLEOTIDE SEQUENCE</scope>
    <source>
        <strain evidence="2">STM</strain>
    </source>
</reference>
<organism evidence="2">
    <name type="scientific">termite gut metagenome</name>
    <dbReference type="NCBI Taxonomy" id="433724"/>
    <lineage>
        <taxon>unclassified sequences</taxon>
        <taxon>metagenomes</taxon>
        <taxon>organismal metagenomes</taxon>
    </lineage>
</organism>
<protein>
    <submittedName>
        <fullName evidence="2">Uncharacterized protein</fullName>
    </submittedName>
</protein>
<dbReference type="AlphaFoldDB" id="A0A5J4QNV8"/>
<name>A0A5J4QNV8_9ZZZZ</name>
<gene>
    <name evidence="2" type="ORF">EZS27_027867</name>
</gene>
<keyword evidence="1" id="KW-0175">Coiled coil</keyword>
<dbReference type="EMBL" id="SNRY01003004">
    <property type="protein sequence ID" value="KAA6322610.1"/>
    <property type="molecule type" value="Genomic_DNA"/>
</dbReference>
<evidence type="ECO:0000313" key="2">
    <source>
        <dbReference type="EMBL" id="KAA6322610.1"/>
    </source>
</evidence>
<proteinExistence type="predicted"/>
<evidence type="ECO:0000256" key="1">
    <source>
        <dbReference type="SAM" id="Coils"/>
    </source>
</evidence>